<reference evidence="2 3" key="1">
    <citation type="submission" date="2014-07" db="EMBL/GenBank/DDBJ databases">
        <title>Tepidicaulis marinum gen. nov., sp. nov., a novel marine bacterium denitrifying nitrate to nitrous oxide strictly under microaerobic conditions.</title>
        <authorList>
            <person name="Takeuchi M."/>
            <person name="Yamagishi T."/>
            <person name="Kamagata Y."/>
            <person name="Oshima K."/>
            <person name="Hattori M."/>
            <person name="Katayama T."/>
            <person name="Hanada S."/>
            <person name="Tamaki H."/>
            <person name="Marumo K."/>
            <person name="Maeda H."/>
            <person name="Nedachi M."/>
            <person name="Iwasaki W."/>
            <person name="Suwa Y."/>
            <person name="Sakata S."/>
        </authorList>
    </citation>
    <scope>NUCLEOTIDE SEQUENCE [LARGE SCALE GENOMIC DNA]</scope>
    <source>
        <strain evidence="2 3">MA2</strain>
    </source>
</reference>
<protein>
    <submittedName>
        <fullName evidence="2">Conserved protein</fullName>
    </submittedName>
</protein>
<sequence>MRHPHNHDMNIESGAIGIAVAWGMGTAFRGVSGMTKSRFAAGCGSSGFLSIRAAITGVAFLALGGCAVIDGDRSAQPAGTSPAQQKSQQVNLPAPADSGTEVFILPEPRPAQGVAALSGPLPSDTSLNGFAQDYAVFQSVLNDASTLKLNTPNQVRHVLQQLRYSEPKRIARGWIAYRALIAARDPAFARGVQARVAAEGRDNVLANLSGRGVYARRIDGAGSATAAVIETIAADNVKMATLSQRFLTAARDFQSKKWGSLTPLPEERTVDTAALEEGRGVFEAIKREFSPVSTAHAASAPLMEQVLAVAARHVIDEQEAQSQLIDSFTANSNSTRCLRWARLNLNQCLAAAHFPSEEAWCTGKHGLEDVRACWAKVLPRSARLKAKEE</sequence>
<feature type="region of interest" description="Disordered" evidence="1">
    <location>
        <begin position="74"/>
        <end position="93"/>
    </location>
</feature>
<dbReference type="EMBL" id="BBIO01000007">
    <property type="protein sequence ID" value="GAK45123.1"/>
    <property type="molecule type" value="Genomic_DNA"/>
</dbReference>
<dbReference type="eggNOG" id="ENOG5032ZMF">
    <property type="taxonomic scope" value="Bacteria"/>
</dbReference>
<evidence type="ECO:0000256" key="1">
    <source>
        <dbReference type="SAM" id="MobiDB-lite"/>
    </source>
</evidence>
<evidence type="ECO:0000313" key="2">
    <source>
        <dbReference type="EMBL" id="GAK45123.1"/>
    </source>
</evidence>
<name>A0A081BAQ5_9HYPH</name>
<gene>
    <name evidence="2" type="ORF">M2A_1622</name>
</gene>
<dbReference type="Proteomes" id="UP000028702">
    <property type="component" value="Unassembled WGS sequence"/>
</dbReference>
<organism evidence="2 3">
    <name type="scientific">Tepidicaulis marinus</name>
    <dbReference type="NCBI Taxonomy" id="1333998"/>
    <lineage>
        <taxon>Bacteria</taxon>
        <taxon>Pseudomonadati</taxon>
        <taxon>Pseudomonadota</taxon>
        <taxon>Alphaproteobacteria</taxon>
        <taxon>Hyphomicrobiales</taxon>
        <taxon>Parvibaculaceae</taxon>
        <taxon>Tepidicaulis</taxon>
    </lineage>
</organism>
<evidence type="ECO:0000313" key="3">
    <source>
        <dbReference type="Proteomes" id="UP000028702"/>
    </source>
</evidence>
<dbReference type="AlphaFoldDB" id="A0A081BAQ5"/>
<proteinExistence type="predicted"/>
<comment type="caution">
    <text evidence="2">The sequence shown here is derived from an EMBL/GenBank/DDBJ whole genome shotgun (WGS) entry which is preliminary data.</text>
</comment>
<feature type="compositionally biased region" description="Polar residues" evidence="1">
    <location>
        <begin position="77"/>
        <end position="91"/>
    </location>
</feature>
<keyword evidence="3" id="KW-1185">Reference proteome</keyword>
<accession>A0A081BAQ5</accession>